<evidence type="ECO:0000313" key="3">
    <source>
        <dbReference type="Proteomes" id="UP000799750"/>
    </source>
</evidence>
<evidence type="ECO:0000256" key="1">
    <source>
        <dbReference type="SAM" id="MobiDB-lite"/>
    </source>
</evidence>
<feature type="compositionally biased region" description="Acidic residues" evidence="1">
    <location>
        <begin position="102"/>
        <end position="122"/>
    </location>
</feature>
<organism evidence="2 3">
    <name type="scientific">Lophium mytilinum</name>
    <dbReference type="NCBI Taxonomy" id="390894"/>
    <lineage>
        <taxon>Eukaryota</taxon>
        <taxon>Fungi</taxon>
        <taxon>Dikarya</taxon>
        <taxon>Ascomycota</taxon>
        <taxon>Pezizomycotina</taxon>
        <taxon>Dothideomycetes</taxon>
        <taxon>Pleosporomycetidae</taxon>
        <taxon>Mytilinidiales</taxon>
        <taxon>Mytilinidiaceae</taxon>
        <taxon>Lophium</taxon>
    </lineage>
</organism>
<keyword evidence="3" id="KW-1185">Reference proteome</keyword>
<dbReference type="Proteomes" id="UP000799750">
    <property type="component" value="Unassembled WGS sequence"/>
</dbReference>
<accession>A0A6A6R450</accession>
<dbReference type="OrthoDB" id="10500183at2759"/>
<protein>
    <submittedName>
        <fullName evidence="2">Uncharacterized protein</fullName>
    </submittedName>
</protein>
<proteinExistence type="predicted"/>
<gene>
    <name evidence="2" type="ORF">BU16DRAFT_557446</name>
</gene>
<feature type="compositionally biased region" description="Basic and acidic residues" evidence="1">
    <location>
        <begin position="38"/>
        <end position="51"/>
    </location>
</feature>
<evidence type="ECO:0000313" key="2">
    <source>
        <dbReference type="EMBL" id="KAF2499112.1"/>
    </source>
</evidence>
<feature type="compositionally biased region" description="Acidic residues" evidence="1">
    <location>
        <begin position="85"/>
        <end position="94"/>
    </location>
</feature>
<reference evidence="2" key="1">
    <citation type="journal article" date="2020" name="Stud. Mycol.">
        <title>101 Dothideomycetes genomes: a test case for predicting lifestyles and emergence of pathogens.</title>
        <authorList>
            <person name="Haridas S."/>
            <person name="Albert R."/>
            <person name="Binder M."/>
            <person name="Bloem J."/>
            <person name="Labutti K."/>
            <person name="Salamov A."/>
            <person name="Andreopoulos B."/>
            <person name="Baker S."/>
            <person name="Barry K."/>
            <person name="Bills G."/>
            <person name="Bluhm B."/>
            <person name="Cannon C."/>
            <person name="Castanera R."/>
            <person name="Culley D."/>
            <person name="Daum C."/>
            <person name="Ezra D."/>
            <person name="Gonzalez J."/>
            <person name="Henrissat B."/>
            <person name="Kuo A."/>
            <person name="Liang C."/>
            <person name="Lipzen A."/>
            <person name="Lutzoni F."/>
            <person name="Magnuson J."/>
            <person name="Mondo S."/>
            <person name="Nolan M."/>
            <person name="Ohm R."/>
            <person name="Pangilinan J."/>
            <person name="Park H.-J."/>
            <person name="Ramirez L."/>
            <person name="Alfaro M."/>
            <person name="Sun H."/>
            <person name="Tritt A."/>
            <person name="Yoshinaga Y."/>
            <person name="Zwiers L.-H."/>
            <person name="Turgeon B."/>
            <person name="Goodwin S."/>
            <person name="Spatafora J."/>
            <person name="Crous P."/>
            <person name="Grigoriev I."/>
        </authorList>
    </citation>
    <scope>NUCLEOTIDE SEQUENCE</scope>
    <source>
        <strain evidence="2">CBS 269.34</strain>
    </source>
</reference>
<feature type="region of interest" description="Disordered" evidence="1">
    <location>
        <begin position="76"/>
        <end position="124"/>
    </location>
</feature>
<sequence>MQAVSSFHRSPADEMDATRLSTSVHRQSKELPMVPIKAEAEGPERSHDTKSQHHIKIHYVLYVIESLERSPTLPIRPIQFRGPVDDLDDTQEEQDAGHDAQGDEDEEDDERSNDEEEEEEDPDRVFFDAQVENPSNCQCIVGHRGKSSSCTCCGSWVYDIKMHLQGKVEDYEYNLAPIDESDIAMLYFHSSKDCDCQLPDGLGNPRSEWKTWLDNEYVFQDRNDDDYDEEEGSQRD</sequence>
<name>A0A6A6R450_9PEZI</name>
<feature type="region of interest" description="Disordered" evidence="1">
    <location>
        <begin position="1"/>
        <end position="52"/>
    </location>
</feature>
<dbReference type="AlphaFoldDB" id="A0A6A6R450"/>
<dbReference type="EMBL" id="MU004184">
    <property type="protein sequence ID" value="KAF2499112.1"/>
    <property type="molecule type" value="Genomic_DNA"/>
</dbReference>